<dbReference type="EMBL" id="BMXF01000001">
    <property type="protein sequence ID" value="GHB56974.1"/>
    <property type="molecule type" value="Genomic_DNA"/>
</dbReference>
<evidence type="ECO:0000313" key="2">
    <source>
        <dbReference type="EMBL" id="GHB56974.1"/>
    </source>
</evidence>
<accession>A0A8J3G7J8</accession>
<dbReference type="Proteomes" id="UP000598271">
    <property type="component" value="Unassembled WGS sequence"/>
</dbReference>
<dbReference type="InterPro" id="IPR029464">
    <property type="entry name" value="HSDR_N"/>
</dbReference>
<evidence type="ECO:0000313" key="3">
    <source>
        <dbReference type="Proteomes" id="UP000598271"/>
    </source>
</evidence>
<organism evidence="2 3">
    <name type="scientific">Persicitalea jodogahamensis</name>
    <dbReference type="NCBI Taxonomy" id="402147"/>
    <lineage>
        <taxon>Bacteria</taxon>
        <taxon>Pseudomonadati</taxon>
        <taxon>Bacteroidota</taxon>
        <taxon>Cytophagia</taxon>
        <taxon>Cytophagales</taxon>
        <taxon>Spirosomataceae</taxon>
        <taxon>Persicitalea</taxon>
    </lineage>
</organism>
<gene>
    <name evidence="2" type="ORF">GCM10007390_07990</name>
</gene>
<feature type="domain" description="Type I restriction enzyme R protein N-terminal" evidence="1">
    <location>
        <begin position="36"/>
        <end position="143"/>
    </location>
</feature>
<dbReference type="RefSeq" id="WP_229580288.1">
    <property type="nucleotide sequence ID" value="NZ_BMXF01000001.1"/>
</dbReference>
<dbReference type="Pfam" id="PF13588">
    <property type="entry name" value="HSDR_N_2"/>
    <property type="match status" value="1"/>
</dbReference>
<proteinExistence type="predicted"/>
<name>A0A8J3G7J8_9BACT</name>
<protein>
    <recommendedName>
        <fullName evidence="1">Type I restriction enzyme R protein N-terminal domain-containing protein</fullName>
    </recommendedName>
</protein>
<evidence type="ECO:0000259" key="1">
    <source>
        <dbReference type="Pfam" id="PF13588"/>
    </source>
</evidence>
<sequence>MSTKLNLPPFAHKVKELNGKPHIYDLIRRKYIMLTPEEWVRQHFVHLLIGHYHYPKSLFAVETGLFYNKLAKRSDIMVLNTDGQPHLLVECKSPDVKITQAAFAQIGRYNFTLRPAYLAITNGLAHYCFIIKDGQIVYLDDFPRFERN</sequence>
<keyword evidence="3" id="KW-1185">Reference proteome</keyword>
<dbReference type="AlphaFoldDB" id="A0A8J3G7J8"/>
<comment type="caution">
    <text evidence="2">The sequence shown here is derived from an EMBL/GenBank/DDBJ whole genome shotgun (WGS) entry which is preliminary data.</text>
</comment>
<reference evidence="2 3" key="1">
    <citation type="journal article" date="2014" name="Int. J. Syst. Evol. Microbiol.">
        <title>Complete genome sequence of Corynebacterium casei LMG S-19264T (=DSM 44701T), isolated from a smear-ripened cheese.</title>
        <authorList>
            <consortium name="US DOE Joint Genome Institute (JGI-PGF)"/>
            <person name="Walter F."/>
            <person name="Albersmeier A."/>
            <person name="Kalinowski J."/>
            <person name="Ruckert C."/>
        </authorList>
    </citation>
    <scope>NUCLEOTIDE SEQUENCE [LARGE SCALE GENOMIC DNA]</scope>
    <source>
        <strain evidence="2 3">KCTC 12866</strain>
    </source>
</reference>